<dbReference type="Proteomes" id="UP000002899">
    <property type="component" value="Chromosome IV"/>
</dbReference>
<dbReference type="GeneID" id="24426383"/>
<keyword evidence="2" id="KW-1185">Reference proteome</keyword>
<protein>
    <submittedName>
        <fullName evidence="1">Uncharacterized protein</fullName>
    </submittedName>
</protein>
<dbReference type="AlphaFoldDB" id="A0A1N6LY92"/>
<accession>A0A1N6LY92</accession>
<dbReference type="OrthoDB" id="330093at2759"/>
<evidence type="ECO:0000313" key="2">
    <source>
        <dbReference type="Proteomes" id="UP000002899"/>
    </source>
</evidence>
<reference evidence="1 2" key="3">
    <citation type="journal article" date="2016" name="Sci. Rep.">
        <title>Genome-wide diversity and gene expression profiling of Babesia microti isolates identify polymorphic genes that mediate host-pathogen interactions.</title>
        <authorList>
            <person name="Silva J.C."/>
            <person name="Cornillot E."/>
            <person name="McCracken C."/>
            <person name="Usmani-Brown S."/>
            <person name="Dwivedi A."/>
            <person name="Ifeonu O.O."/>
            <person name="Crabtree J."/>
            <person name="Gotia H.T."/>
            <person name="Virji A.Z."/>
            <person name="Reynes C."/>
            <person name="Colinge J."/>
            <person name="Kumar V."/>
            <person name="Lawres L."/>
            <person name="Pazzi J.E."/>
            <person name="Pablo J.V."/>
            <person name="Hung C."/>
            <person name="Brancato J."/>
            <person name="Kumari P."/>
            <person name="Orvis J."/>
            <person name="Tretina K."/>
            <person name="Chibucos M."/>
            <person name="Ott S."/>
            <person name="Sadzewicz L."/>
            <person name="Sengamalay N."/>
            <person name="Shetty A.C."/>
            <person name="Su Q."/>
            <person name="Tallon L."/>
            <person name="Fraser C.M."/>
            <person name="Frutos R."/>
            <person name="Molina D.M."/>
            <person name="Krause P.J."/>
            <person name="Ben Mamoun C."/>
        </authorList>
    </citation>
    <scope>NUCLEOTIDE SEQUENCE [LARGE SCALE GENOMIC DNA]</scope>
    <source>
        <strain evidence="1 2">RI</strain>
    </source>
</reference>
<organism evidence="1 2">
    <name type="scientific">Babesia microti (strain RI)</name>
    <dbReference type="NCBI Taxonomy" id="1133968"/>
    <lineage>
        <taxon>Eukaryota</taxon>
        <taxon>Sar</taxon>
        <taxon>Alveolata</taxon>
        <taxon>Apicomplexa</taxon>
        <taxon>Aconoidasida</taxon>
        <taxon>Piroplasmida</taxon>
        <taxon>Babesiidae</taxon>
        <taxon>Babesia</taxon>
    </lineage>
</organism>
<reference evidence="1 2" key="1">
    <citation type="journal article" date="2012" name="Nucleic Acids Res.">
        <title>Sequencing of the smallest Apicomplexan genome from the human pathogen Babesia microti.</title>
        <authorList>
            <person name="Cornillot E."/>
            <person name="Hadj-Kaddour K."/>
            <person name="Dassouli A."/>
            <person name="Noel B."/>
            <person name="Ranwez V."/>
            <person name="Vacherie B."/>
            <person name="Augagneur Y."/>
            <person name="Bres V."/>
            <person name="Duclos A."/>
            <person name="Randazzo S."/>
            <person name="Carcy B."/>
            <person name="Debierre-Grockiego F."/>
            <person name="Delbecq S."/>
            <person name="Moubri-Menage K."/>
            <person name="Shams-Eldin H."/>
            <person name="Usmani-Brown S."/>
            <person name="Bringaud F."/>
            <person name="Wincker P."/>
            <person name="Vivares C.P."/>
            <person name="Schwarz R.T."/>
            <person name="Schetters T.P."/>
            <person name="Krause P.J."/>
            <person name="Gorenflot A."/>
            <person name="Berry V."/>
            <person name="Barbe V."/>
            <person name="Ben Mamoun C."/>
        </authorList>
    </citation>
    <scope>NUCLEOTIDE SEQUENCE [LARGE SCALE GENOMIC DNA]</scope>
    <source>
        <strain evidence="1 2">RI</strain>
    </source>
</reference>
<sequence length="330" mass="37424">MFKCLIRFKGPGNAFATPISSSVTDSPYRLTKFKLKPIRHDFQNVLMLADNKCLERAAKEVISSKLPPVHTQFSDMDPGDSLQFGRKFVDQRPLSKSRGFWVVFSKRIKSSAYILPPKTISLVLRAFHVANKDTGIYVSLADPIKYIIKSIDGTSLYWIVTVLSKRLKGNCNKELFDMLANHLQNVLYQVTGAMAVEICKCLYESGYRKSDVCKNVGLKVVNSGIGVIDAIHAIFTFGLFKFRCDKIHRELENIIIEYIDQLNAIDVAKIVIGFDRSSYDPARVLNLLEFKLMKIICDISENYKNDFIIAVDRSSCVERVKETVCIVQQN</sequence>
<dbReference type="RefSeq" id="XP_021337892.1">
    <property type="nucleotide sequence ID" value="XM_021482719.1"/>
</dbReference>
<evidence type="ECO:0000313" key="1">
    <source>
        <dbReference type="EMBL" id="SIO73837.1"/>
    </source>
</evidence>
<dbReference type="VEuPathDB" id="PiroplasmaDB:BmR1_04g08765"/>
<reference evidence="1 2" key="2">
    <citation type="journal article" date="2013" name="PLoS ONE">
        <title>Whole genome mapping and re-organization of the nuclear and mitochondrial genomes of Babesia microti isolates.</title>
        <authorList>
            <person name="Cornillot E."/>
            <person name="Dassouli A."/>
            <person name="Garg A."/>
            <person name="Pachikara N."/>
            <person name="Randazzo S."/>
            <person name="Depoix D."/>
            <person name="Carcy B."/>
            <person name="Delbecq S."/>
            <person name="Frutos R."/>
            <person name="Silva J.C."/>
            <person name="Sutton R."/>
            <person name="Krause P.J."/>
            <person name="Mamoun C.B."/>
        </authorList>
    </citation>
    <scope>NUCLEOTIDE SEQUENCE [LARGE SCALE GENOMIC DNA]</scope>
    <source>
        <strain evidence="1 2">RI</strain>
    </source>
</reference>
<name>A0A1N6LY92_BABMR</name>
<dbReference type="EMBL" id="LN871599">
    <property type="protein sequence ID" value="SIO73837.1"/>
    <property type="molecule type" value="Genomic_DNA"/>
</dbReference>
<dbReference type="KEGG" id="bmic:BmR1_04g08765"/>
<proteinExistence type="predicted"/>